<dbReference type="Proteomes" id="UP000501914">
    <property type="component" value="Chromosome"/>
</dbReference>
<organism evidence="3 4">
    <name type="scientific">Bacillus tequilensis</name>
    <dbReference type="NCBI Taxonomy" id="227866"/>
    <lineage>
        <taxon>Bacteria</taxon>
        <taxon>Bacillati</taxon>
        <taxon>Bacillota</taxon>
        <taxon>Bacilli</taxon>
        <taxon>Bacillales</taxon>
        <taxon>Bacillaceae</taxon>
        <taxon>Bacillus</taxon>
    </lineage>
</organism>
<evidence type="ECO:0000313" key="3">
    <source>
        <dbReference type="EMBL" id="QIW78851.1"/>
    </source>
</evidence>
<dbReference type="SUPFAM" id="SSF46785">
    <property type="entry name" value="Winged helix' DNA-binding domain"/>
    <property type="match status" value="1"/>
</dbReference>
<dbReference type="KEGG" id="bteq:G4P54_02960"/>
<sequence>MNPNIAKISSLLSDPSRSSILLTLMDGRIHPAGELAYLANIKPQTASFHLKKLLEEKLISVEKHGRHRYYRLSNSDTANVIEQLLCIAPKAKVTSLKGSKGKSDLHFARSCYDHLAGYVGVQITNSLVEQGMLKKVDQNFEMTSEGSLFFLSLGINEEQQRNKRRAFARCCLDWSERQHHLAGALGNALLARMLEEEWIVRMPKTRAIRMTQSGKAAFGKYFKVNIEGTFDVRE</sequence>
<dbReference type="RefSeq" id="WP_167871722.1">
    <property type="nucleotide sequence ID" value="NZ_CP048852.1"/>
</dbReference>
<accession>A0A6H0WE98</accession>
<dbReference type="Pfam" id="PF12840">
    <property type="entry name" value="HTH_20"/>
    <property type="match status" value="1"/>
</dbReference>
<evidence type="ECO:0000259" key="2">
    <source>
        <dbReference type="PROSITE" id="PS50987"/>
    </source>
</evidence>
<dbReference type="GO" id="GO:0003700">
    <property type="term" value="F:DNA-binding transcription factor activity"/>
    <property type="evidence" value="ECO:0007669"/>
    <property type="project" value="InterPro"/>
</dbReference>
<dbReference type="Gene3D" id="1.10.10.10">
    <property type="entry name" value="Winged helix-like DNA-binding domain superfamily/Winged helix DNA-binding domain"/>
    <property type="match status" value="1"/>
</dbReference>
<name>A0A6H0WE98_9BACI</name>
<reference evidence="3 4" key="1">
    <citation type="submission" date="2020-02" db="EMBL/GenBank/DDBJ databases">
        <title>Genome sequencing, annotation and comparative genomic analysis of Bacillus tequilensis EA-CB0015, an effective biological control agent against Pseudocercospora fijiensis in banana plants.</title>
        <authorList>
            <person name="Cuellar-Gaviria T.Z."/>
            <person name="Ju K.-S."/>
            <person name="Villegas-Escobar V."/>
        </authorList>
    </citation>
    <scope>NUCLEOTIDE SEQUENCE [LARGE SCALE GENOMIC DNA]</scope>
    <source>
        <strain evidence="3 4">EA-CB0015</strain>
    </source>
</reference>
<dbReference type="InterPro" id="IPR011991">
    <property type="entry name" value="ArsR-like_HTH"/>
</dbReference>
<dbReference type="PRINTS" id="PR00778">
    <property type="entry name" value="HTHARSR"/>
</dbReference>
<keyword evidence="4" id="KW-1185">Reference proteome</keyword>
<evidence type="ECO:0000313" key="4">
    <source>
        <dbReference type="Proteomes" id="UP000501914"/>
    </source>
</evidence>
<dbReference type="AlphaFoldDB" id="A0A6H0WE98"/>
<dbReference type="EMBL" id="CP048852">
    <property type="protein sequence ID" value="QIW78851.1"/>
    <property type="molecule type" value="Genomic_DNA"/>
</dbReference>
<dbReference type="InterPro" id="IPR001845">
    <property type="entry name" value="HTH_ArsR_DNA-bd_dom"/>
</dbReference>
<keyword evidence="1" id="KW-0238">DNA-binding</keyword>
<dbReference type="PANTHER" id="PTHR39168">
    <property type="entry name" value="TRANSCRIPTIONAL REGULATOR-RELATED"/>
    <property type="match status" value="1"/>
</dbReference>
<protein>
    <submittedName>
        <fullName evidence="3">Winged helix-turn-helix transcriptional regulator</fullName>
    </submittedName>
</protein>
<dbReference type="GO" id="GO:0032791">
    <property type="term" value="F:lead ion binding"/>
    <property type="evidence" value="ECO:0007669"/>
    <property type="project" value="TreeGrafter"/>
</dbReference>
<gene>
    <name evidence="3" type="ORF">G4P54_02960</name>
</gene>
<evidence type="ECO:0000256" key="1">
    <source>
        <dbReference type="ARBA" id="ARBA00023125"/>
    </source>
</evidence>
<dbReference type="SMART" id="SM00418">
    <property type="entry name" value="HTH_ARSR"/>
    <property type="match status" value="1"/>
</dbReference>
<dbReference type="InterPro" id="IPR052543">
    <property type="entry name" value="HTH_Metal-responsive_Reg"/>
</dbReference>
<dbReference type="PROSITE" id="PS50987">
    <property type="entry name" value="HTH_ARSR_2"/>
    <property type="match status" value="1"/>
</dbReference>
<dbReference type="InterPro" id="IPR036390">
    <property type="entry name" value="WH_DNA-bd_sf"/>
</dbReference>
<dbReference type="NCBIfam" id="NF033788">
    <property type="entry name" value="HTH_metalloreg"/>
    <property type="match status" value="1"/>
</dbReference>
<feature type="domain" description="HTH arsR-type" evidence="2">
    <location>
        <begin position="1"/>
        <end position="92"/>
    </location>
</feature>
<dbReference type="InterPro" id="IPR036388">
    <property type="entry name" value="WH-like_DNA-bd_sf"/>
</dbReference>
<dbReference type="PANTHER" id="PTHR39168:SF1">
    <property type="entry name" value="TRANSCRIPTIONAL REGULATORY PROTEIN"/>
    <property type="match status" value="1"/>
</dbReference>
<dbReference type="GO" id="GO:0010288">
    <property type="term" value="P:response to lead ion"/>
    <property type="evidence" value="ECO:0007669"/>
    <property type="project" value="TreeGrafter"/>
</dbReference>
<dbReference type="GO" id="GO:0097063">
    <property type="term" value="F:cadmium ion sensor activity"/>
    <property type="evidence" value="ECO:0007669"/>
    <property type="project" value="TreeGrafter"/>
</dbReference>
<dbReference type="GO" id="GO:0046686">
    <property type="term" value="P:response to cadmium ion"/>
    <property type="evidence" value="ECO:0007669"/>
    <property type="project" value="TreeGrafter"/>
</dbReference>
<dbReference type="GO" id="GO:0003677">
    <property type="term" value="F:DNA binding"/>
    <property type="evidence" value="ECO:0007669"/>
    <property type="project" value="UniProtKB-KW"/>
</dbReference>
<proteinExistence type="predicted"/>
<dbReference type="CDD" id="cd00090">
    <property type="entry name" value="HTH_ARSR"/>
    <property type="match status" value="1"/>
</dbReference>